<evidence type="ECO:0000256" key="3">
    <source>
        <dbReference type="ARBA" id="ARBA00022792"/>
    </source>
</evidence>
<keyword evidence="5 7" id="KW-0496">Mitochondrion</keyword>
<evidence type="ECO:0000256" key="7">
    <source>
        <dbReference type="PROSITE-ProRule" id="PRU01094"/>
    </source>
</evidence>
<keyword evidence="12" id="KW-1185">Reference proteome</keyword>
<dbReference type="GO" id="GO:0030003">
    <property type="term" value="P:intracellular monoatomic cation homeostasis"/>
    <property type="evidence" value="ECO:0007669"/>
    <property type="project" value="TreeGrafter"/>
</dbReference>
<protein>
    <recommendedName>
        <fullName evidence="10">Letm1 RBD domain-containing protein</fullName>
    </recommendedName>
</protein>
<reference evidence="11" key="1">
    <citation type="journal article" date="2020" name="Stud. Mycol.">
        <title>101 Dothideomycetes genomes: a test case for predicting lifestyles and emergence of pathogens.</title>
        <authorList>
            <person name="Haridas S."/>
            <person name="Albert R."/>
            <person name="Binder M."/>
            <person name="Bloem J."/>
            <person name="Labutti K."/>
            <person name="Salamov A."/>
            <person name="Andreopoulos B."/>
            <person name="Baker S."/>
            <person name="Barry K."/>
            <person name="Bills G."/>
            <person name="Bluhm B."/>
            <person name="Cannon C."/>
            <person name="Castanera R."/>
            <person name="Culley D."/>
            <person name="Daum C."/>
            <person name="Ezra D."/>
            <person name="Gonzalez J."/>
            <person name="Henrissat B."/>
            <person name="Kuo A."/>
            <person name="Liang C."/>
            <person name="Lipzen A."/>
            <person name="Lutzoni F."/>
            <person name="Magnuson J."/>
            <person name="Mondo S."/>
            <person name="Nolan M."/>
            <person name="Ohm R."/>
            <person name="Pangilinan J."/>
            <person name="Park H.-J."/>
            <person name="Ramirez L."/>
            <person name="Alfaro M."/>
            <person name="Sun H."/>
            <person name="Tritt A."/>
            <person name="Yoshinaga Y."/>
            <person name="Zwiers L.-H."/>
            <person name="Turgeon B."/>
            <person name="Goodwin S."/>
            <person name="Spatafora J."/>
            <person name="Crous P."/>
            <person name="Grigoriev I."/>
        </authorList>
    </citation>
    <scope>NUCLEOTIDE SEQUENCE</scope>
    <source>
        <strain evidence="11">HMLAC05119</strain>
    </source>
</reference>
<keyword evidence="3" id="KW-0999">Mitochondrion inner membrane</keyword>
<evidence type="ECO:0000256" key="8">
    <source>
        <dbReference type="SAM" id="MobiDB-lite"/>
    </source>
</evidence>
<comment type="subcellular location">
    <subcellularLocation>
        <location evidence="1">Mitochondrion inner membrane</location>
        <topology evidence="1">Single-pass membrane protein</topology>
    </subcellularLocation>
</comment>
<dbReference type="InterPro" id="IPR044202">
    <property type="entry name" value="LETM1/MDM38-like"/>
</dbReference>
<dbReference type="PANTHER" id="PTHR14009">
    <property type="entry name" value="LEUCINE ZIPPER-EF-HAND CONTAINING TRANSMEMBRANE PROTEIN"/>
    <property type="match status" value="1"/>
</dbReference>
<dbReference type="GO" id="GO:0043022">
    <property type="term" value="F:ribosome binding"/>
    <property type="evidence" value="ECO:0007669"/>
    <property type="project" value="InterPro"/>
</dbReference>
<evidence type="ECO:0000256" key="1">
    <source>
        <dbReference type="ARBA" id="ARBA00004434"/>
    </source>
</evidence>
<name>A0A6A5QX08_AMPQU</name>
<evidence type="ECO:0000256" key="6">
    <source>
        <dbReference type="ARBA" id="ARBA00023136"/>
    </source>
</evidence>
<dbReference type="InterPro" id="IPR033122">
    <property type="entry name" value="LETM1-like_RBD"/>
</dbReference>
<keyword evidence="6 9" id="KW-0472">Membrane</keyword>
<dbReference type="PROSITE" id="PS51758">
    <property type="entry name" value="LETM1_RBD"/>
    <property type="match status" value="1"/>
</dbReference>
<feature type="compositionally biased region" description="Polar residues" evidence="8">
    <location>
        <begin position="1"/>
        <end position="25"/>
    </location>
</feature>
<accession>A0A6A5QX08</accession>
<feature type="region of interest" description="Disordered" evidence="8">
    <location>
        <begin position="1"/>
        <end position="30"/>
    </location>
</feature>
<dbReference type="EMBL" id="ML979132">
    <property type="protein sequence ID" value="KAF1920285.1"/>
    <property type="molecule type" value="Genomic_DNA"/>
</dbReference>
<gene>
    <name evidence="11" type="ORF">BDU57DRAFT_430174</name>
</gene>
<evidence type="ECO:0000256" key="4">
    <source>
        <dbReference type="ARBA" id="ARBA00022989"/>
    </source>
</evidence>
<proteinExistence type="predicted"/>
<feature type="transmembrane region" description="Helical" evidence="9">
    <location>
        <begin position="114"/>
        <end position="135"/>
    </location>
</feature>
<evidence type="ECO:0000313" key="11">
    <source>
        <dbReference type="EMBL" id="KAF1920285.1"/>
    </source>
</evidence>
<dbReference type="AlphaFoldDB" id="A0A6A5QX08"/>
<evidence type="ECO:0000313" key="12">
    <source>
        <dbReference type="Proteomes" id="UP000800096"/>
    </source>
</evidence>
<keyword evidence="2 9" id="KW-0812">Transmembrane</keyword>
<dbReference type="Proteomes" id="UP000800096">
    <property type="component" value="Unassembled WGS sequence"/>
</dbReference>
<evidence type="ECO:0000256" key="5">
    <source>
        <dbReference type="ARBA" id="ARBA00023128"/>
    </source>
</evidence>
<feature type="non-terminal residue" evidence="11">
    <location>
        <position position="279"/>
    </location>
</feature>
<dbReference type="GO" id="GO:0005743">
    <property type="term" value="C:mitochondrial inner membrane"/>
    <property type="evidence" value="ECO:0007669"/>
    <property type="project" value="UniProtKB-SubCell"/>
</dbReference>
<dbReference type="Pfam" id="PF07766">
    <property type="entry name" value="LETM1_RBD"/>
    <property type="match status" value="1"/>
</dbReference>
<dbReference type="OrthoDB" id="73691at2759"/>
<evidence type="ECO:0000259" key="10">
    <source>
        <dbReference type="PROSITE" id="PS51758"/>
    </source>
</evidence>
<organism evidence="11 12">
    <name type="scientific">Ampelomyces quisqualis</name>
    <name type="common">Powdery mildew agent</name>
    <dbReference type="NCBI Taxonomy" id="50730"/>
    <lineage>
        <taxon>Eukaryota</taxon>
        <taxon>Fungi</taxon>
        <taxon>Dikarya</taxon>
        <taxon>Ascomycota</taxon>
        <taxon>Pezizomycotina</taxon>
        <taxon>Dothideomycetes</taxon>
        <taxon>Pleosporomycetidae</taxon>
        <taxon>Pleosporales</taxon>
        <taxon>Pleosporineae</taxon>
        <taxon>Phaeosphaeriaceae</taxon>
        <taxon>Ampelomyces</taxon>
    </lineage>
</organism>
<dbReference type="PANTHER" id="PTHR14009:SF1">
    <property type="entry name" value="MITOCHONDRIAL PROTON_CALCIUM EXCHANGER PROTEIN"/>
    <property type="match status" value="1"/>
</dbReference>
<evidence type="ECO:0000256" key="2">
    <source>
        <dbReference type="ARBA" id="ARBA00022692"/>
    </source>
</evidence>
<evidence type="ECO:0000256" key="9">
    <source>
        <dbReference type="SAM" id="Phobius"/>
    </source>
</evidence>
<feature type="domain" description="Letm1 RBD" evidence="10">
    <location>
        <begin position="110"/>
        <end position="279"/>
    </location>
</feature>
<feature type="non-terminal residue" evidence="11">
    <location>
        <position position="1"/>
    </location>
</feature>
<sequence length="279" mass="31608">PTKSTTTPSTHLSKIQRSTSQQPNELLNPPAFTYAPPLSIPSREPDQSYPSYLWKCGRAYLSFYKASVSNVRQTAALAKSLRSKSAGTSGSPTDILSRAEWQITLRSRNDMLRLPAFGIIFLVCGEWTPLLVMYITPAVPEACRIPRQVERVLAKSEQRRFERLRRIWLGSALCESSDALANVRVSDLDTLHLRKISARLDCHARVWDWLNLPPPGVLVKWSVGRRVEYLKRDDELIKRDGGWKELGEKEVHRACVERGIDVLGKKEGVLRGELGRWFG</sequence>
<keyword evidence="4 9" id="KW-1133">Transmembrane helix</keyword>